<feature type="chain" id="PRO_5042096868" description="DUF5339 domain-containing protein" evidence="1">
    <location>
        <begin position="20"/>
        <end position="118"/>
    </location>
</feature>
<evidence type="ECO:0000313" key="2">
    <source>
        <dbReference type="EMBL" id="QIC67562.1"/>
    </source>
</evidence>
<evidence type="ECO:0000256" key="1">
    <source>
        <dbReference type="SAM" id="SignalP"/>
    </source>
</evidence>
<protein>
    <recommendedName>
        <fullName evidence="4">DUF5339 domain-containing protein</fullName>
    </recommendedName>
</protein>
<sequence length="118" mass="13747">MKRTLLCLFLVWGISHSYAASTKDYVRAVERISDEYHQQSRDFLRSLNPQQQNLTAAQQVEFCGIVGRYVDQLYQATDKNRDALDFQLQKLTRQDIVDQVKSSKMMQLLQSKNVNCNL</sequence>
<dbReference type="AlphaFoldDB" id="A0AAE6WWT1"/>
<feature type="signal peptide" evidence="1">
    <location>
        <begin position="1"/>
        <end position="19"/>
    </location>
</feature>
<evidence type="ECO:0000313" key="3">
    <source>
        <dbReference type="Proteomes" id="UP000503505"/>
    </source>
</evidence>
<organism evidence="2 3">
    <name type="scientific">Acinetobacter schindleri</name>
    <dbReference type="NCBI Taxonomy" id="108981"/>
    <lineage>
        <taxon>Bacteria</taxon>
        <taxon>Pseudomonadati</taxon>
        <taxon>Pseudomonadota</taxon>
        <taxon>Gammaproteobacteria</taxon>
        <taxon>Moraxellales</taxon>
        <taxon>Moraxellaceae</taxon>
        <taxon>Acinetobacter</taxon>
    </lineage>
</organism>
<accession>A0AAE6WWT1</accession>
<keyword evidence="1" id="KW-0732">Signal</keyword>
<evidence type="ECO:0008006" key="4">
    <source>
        <dbReference type="Google" id="ProtNLM"/>
    </source>
</evidence>
<dbReference type="EMBL" id="CP044463">
    <property type="protein sequence ID" value="QIC67562.1"/>
    <property type="molecule type" value="Genomic_DNA"/>
</dbReference>
<reference evidence="2 3" key="1">
    <citation type="submission" date="2019-09" db="EMBL/GenBank/DDBJ databases">
        <title>Non-baumannii Acinetobacter spp. carrying blaNDM-1 isolated in China.</title>
        <authorList>
            <person name="Cui C."/>
            <person name="Chen C."/>
            <person name="Sun J."/>
            <person name="Liu Y."/>
        </authorList>
    </citation>
    <scope>NUCLEOTIDE SEQUENCE [LARGE SCALE GENOMIC DNA]</scope>
    <source>
        <strain evidence="2 3">HZE23-1</strain>
    </source>
</reference>
<dbReference type="RefSeq" id="WP_108619483.1">
    <property type="nucleotide sequence ID" value="NZ_BAABSB010000070.1"/>
</dbReference>
<dbReference type="Proteomes" id="UP000503505">
    <property type="component" value="Chromosome"/>
</dbReference>
<gene>
    <name evidence="2" type="ORF">FSC10_09350</name>
</gene>
<name>A0AAE6WWT1_9GAMM</name>
<proteinExistence type="predicted"/>